<proteinExistence type="predicted"/>
<dbReference type="Pfam" id="PF11142">
    <property type="entry name" value="DUF2917"/>
    <property type="match status" value="1"/>
</dbReference>
<accession>A0A6M9PYJ2</accession>
<name>A0A6M9PYJ2_9BURK</name>
<organism evidence="1 2">
    <name type="scientific">Polynucleobacter arcticus</name>
    <dbReference type="NCBI Taxonomy" id="1743165"/>
    <lineage>
        <taxon>Bacteria</taxon>
        <taxon>Pseudomonadati</taxon>
        <taxon>Pseudomonadota</taxon>
        <taxon>Betaproteobacteria</taxon>
        <taxon>Burkholderiales</taxon>
        <taxon>Burkholderiaceae</taxon>
        <taxon>Polynucleobacter</taxon>
    </lineage>
</organism>
<dbReference type="EMBL" id="CP028940">
    <property type="protein sequence ID" value="QKM61033.1"/>
    <property type="molecule type" value="Genomic_DNA"/>
</dbReference>
<dbReference type="Proteomes" id="UP000501090">
    <property type="component" value="Chromosome"/>
</dbReference>
<evidence type="ECO:0000313" key="2">
    <source>
        <dbReference type="Proteomes" id="UP000501090"/>
    </source>
</evidence>
<evidence type="ECO:0000313" key="1">
    <source>
        <dbReference type="EMBL" id="QKM61033.1"/>
    </source>
</evidence>
<dbReference type="RefSeq" id="WP_173960796.1">
    <property type="nucleotide sequence ID" value="NZ_CBCSCC010000001.1"/>
</dbReference>
<protein>
    <recommendedName>
        <fullName evidence="3">DUF2917 domain-containing protein</fullName>
    </recommendedName>
</protein>
<sequence>MRIEPSNTVIQMNESNRLSFSNARNVRLECLDGVIWLTFSDIEGDLLIAKGEQIIIPSNGLTVIQGLPFASIKLTSPTSKVGALCKFFSSIQNYFLTLVVV</sequence>
<gene>
    <name evidence="1" type="ORF">DN92_08340</name>
</gene>
<reference evidence="1 2" key="1">
    <citation type="submission" date="2018-04" db="EMBL/GenBank/DDBJ databases">
        <title>Polynucleobacter sp. UK-Long2-W17 genome.</title>
        <authorList>
            <person name="Hahn M.W."/>
        </authorList>
    </citation>
    <scope>NUCLEOTIDE SEQUENCE [LARGE SCALE GENOMIC DNA]</scope>
    <source>
        <strain evidence="1 2">UK-Long2-W17</strain>
    </source>
</reference>
<evidence type="ECO:0008006" key="3">
    <source>
        <dbReference type="Google" id="ProtNLM"/>
    </source>
</evidence>
<dbReference type="AlphaFoldDB" id="A0A6M9PYJ2"/>
<dbReference type="InterPro" id="IPR021317">
    <property type="entry name" value="DUF2917"/>
</dbReference>
<keyword evidence="2" id="KW-1185">Reference proteome</keyword>
<dbReference type="KEGG" id="pard:DN92_08340"/>